<evidence type="ECO:0000313" key="1">
    <source>
        <dbReference type="EMBL" id="RHH73999.1"/>
    </source>
</evidence>
<accession>A0A414XJD5</accession>
<organism evidence="1 2">
    <name type="scientific">Parabacteroides merdae</name>
    <dbReference type="NCBI Taxonomy" id="46503"/>
    <lineage>
        <taxon>Bacteria</taxon>
        <taxon>Pseudomonadati</taxon>
        <taxon>Bacteroidota</taxon>
        <taxon>Bacteroidia</taxon>
        <taxon>Bacteroidales</taxon>
        <taxon>Tannerellaceae</taxon>
        <taxon>Parabacteroides</taxon>
    </lineage>
</organism>
<protein>
    <submittedName>
        <fullName evidence="1">Uncharacterized protein</fullName>
    </submittedName>
</protein>
<proteinExistence type="predicted"/>
<evidence type="ECO:0000313" key="2">
    <source>
        <dbReference type="Proteomes" id="UP000283732"/>
    </source>
</evidence>
<reference evidence="1 2" key="1">
    <citation type="submission" date="2018-08" db="EMBL/GenBank/DDBJ databases">
        <title>A genome reference for cultivated species of the human gut microbiota.</title>
        <authorList>
            <person name="Zou Y."/>
            <person name="Xue W."/>
            <person name="Luo G."/>
        </authorList>
    </citation>
    <scope>NUCLEOTIDE SEQUENCE [LARGE SCALE GENOMIC DNA]</scope>
    <source>
        <strain evidence="1 2">AM16-50</strain>
    </source>
</reference>
<name>A0A414XJD5_9BACT</name>
<sequence length="69" mass="8139">MKLRQARKIMKNVRMHPAMHWVYGSGRVGKANMICIHHYARVNPVIKKWNIFTEKDPLSAIRVLNEIIK</sequence>
<dbReference type="Proteomes" id="UP000283732">
    <property type="component" value="Unassembled WGS sequence"/>
</dbReference>
<dbReference type="EMBL" id="QRKC01000015">
    <property type="protein sequence ID" value="RHH73999.1"/>
    <property type="molecule type" value="Genomic_DNA"/>
</dbReference>
<dbReference type="AlphaFoldDB" id="A0A414XJD5"/>
<gene>
    <name evidence="1" type="ORF">DW191_19065</name>
</gene>
<comment type="caution">
    <text evidence="1">The sequence shown here is derived from an EMBL/GenBank/DDBJ whole genome shotgun (WGS) entry which is preliminary data.</text>
</comment>